<reference evidence="5" key="2">
    <citation type="journal article" date="2021" name="PeerJ">
        <title>Extensive microbial diversity within the chicken gut microbiome revealed by metagenomics and culture.</title>
        <authorList>
            <person name="Gilroy R."/>
            <person name="Ravi A."/>
            <person name="Getino M."/>
            <person name="Pursley I."/>
            <person name="Horton D.L."/>
            <person name="Alikhan N.F."/>
            <person name="Baker D."/>
            <person name="Gharbi K."/>
            <person name="Hall N."/>
            <person name="Watson M."/>
            <person name="Adriaenssens E.M."/>
            <person name="Foster-Nyarko E."/>
            <person name="Jarju S."/>
            <person name="Secka A."/>
            <person name="Antonio M."/>
            <person name="Oren A."/>
            <person name="Chaudhuri R.R."/>
            <person name="La Ragione R."/>
            <person name="Hildebrand F."/>
            <person name="Pallen M.J."/>
        </authorList>
    </citation>
    <scope>NUCLEOTIDE SEQUENCE</scope>
    <source>
        <strain evidence="5">517</strain>
    </source>
</reference>
<dbReference type="PANTHER" id="PTHR43523:SF6">
    <property type="entry name" value="GLYCOGEN BIOSYNTHESIS PROTEIN GLGD"/>
    <property type="match status" value="1"/>
</dbReference>
<name>A0A940DIY4_9FIRM</name>
<dbReference type="Pfam" id="PF24894">
    <property type="entry name" value="Hexapep_GlmU"/>
    <property type="match status" value="1"/>
</dbReference>
<dbReference type="Gene3D" id="2.160.10.10">
    <property type="entry name" value="Hexapeptide repeat proteins"/>
    <property type="match status" value="1"/>
</dbReference>
<comment type="caution">
    <text evidence="5">The sequence shown here is derived from an EMBL/GenBank/DDBJ whole genome shotgun (WGS) entry which is preliminary data.</text>
</comment>
<dbReference type="NCBIfam" id="TIGR02092">
    <property type="entry name" value="glgD"/>
    <property type="match status" value="1"/>
</dbReference>
<keyword evidence="5" id="KW-0548">Nucleotidyltransferase</keyword>
<dbReference type="GO" id="GO:0005978">
    <property type="term" value="P:glycogen biosynthetic process"/>
    <property type="evidence" value="ECO:0007669"/>
    <property type="project" value="UniProtKB-KW"/>
</dbReference>
<feature type="domain" description="Nucleotidyl transferase" evidence="3">
    <location>
        <begin position="7"/>
        <end position="227"/>
    </location>
</feature>
<dbReference type="AlphaFoldDB" id="A0A940DIY4"/>
<sequence>MNKKIVAILFASGNESKLNELTIHRTTASLPFAGRYRLIDFTLSSLVNSGVTRIGIITRNNYSSLMDHIRMGRDWDLNRKNSGIAVFPPFVLNTSREVYKGKIEALYTVLDYLKKAPEDYVCVSNCNIAANIDFDAILEEHIARGADCTMLCHKACVNSSKRIIITKDADDRVTDLCAVEIPSDEERLVSLNIYILKKDLLISRVEQAYSRGYVDFEKDVLFKEVAGGKIFAHEHAGYAAIVDDVKTYYNESMRTLEAGVREELFGTDRKVYTKVKDSVPTIYKDKAKVVNSFIADGCVINGTVENSIIFRKVRIEEGAVVRNSIIMEHGIVMKDSQISYAITDKQVVIGSGRNVSGTETYPIVIVKNKIV</sequence>
<reference evidence="5" key="1">
    <citation type="submission" date="2020-10" db="EMBL/GenBank/DDBJ databases">
        <authorList>
            <person name="Gilroy R."/>
        </authorList>
    </citation>
    <scope>NUCLEOTIDE SEQUENCE</scope>
    <source>
        <strain evidence="5">517</strain>
    </source>
</reference>
<gene>
    <name evidence="5" type="primary">glgD</name>
    <name evidence="5" type="ORF">IAB16_04850</name>
</gene>
<dbReference type="InterPro" id="IPR005835">
    <property type="entry name" value="NTP_transferase_dom"/>
</dbReference>
<comment type="similarity">
    <text evidence="1">Belongs to the bacterial/plant glucose-1-phosphate adenylyltransferase family.</text>
</comment>
<accession>A0A940DIY4</accession>
<evidence type="ECO:0000259" key="3">
    <source>
        <dbReference type="Pfam" id="PF00483"/>
    </source>
</evidence>
<dbReference type="InterPro" id="IPR056818">
    <property type="entry name" value="GlmU/GlgC-like_hexapep"/>
</dbReference>
<proteinExistence type="inferred from homology"/>
<keyword evidence="5" id="KW-0808">Transferase</keyword>
<feature type="domain" description="Glucose-1-phosphate adenylyltransferase/Bifunctional protein GlmU-like C-terminal hexapeptide" evidence="4">
    <location>
        <begin position="285"/>
        <end position="355"/>
    </location>
</feature>
<dbReference type="Proteomes" id="UP000727857">
    <property type="component" value="Unassembled WGS sequence"/>
</dbReference>
<dbReference type="PANTHER" id="PTHR43523">
    <property type="entry name" value="GLUCOSE-1-PHOSPHATE ADENYLYLTRANSFERASE-RELATED"/>
    <property type="match status" value="1"/>
</dbReference>
<dbReference type="SUPFAM" id="SSF53448">
    <property type="entry name" value="Nucleotide-diphospho-sugar transferases"/>
    <property type="match status" value="1"/>
</dbReference>
<dbReference type="EC" id="2.7.7.27" evidence="5"/>
<organism evidence="5 6">
    <name type="scientific">Candidatus Stercoripulliclostridium pullicola</name>
    <dbReference type="NCBI Taxonomy" id="2840953"/>
    <lineage>
        <taxon>Bacteria</taxon>
        <taxon>Bacillati</taxon>
        <taxon>Bacillota</taxon>
        <taxon>Clostridia</taxon>
        <taxon>Eubacteriales</taxon>
        <taxon>Candidatus Stercoripulliclostridium</taxon>
    </lineage>
</organism>
<evidence type="ECO:0000256" key="1">
    <source>
        <dbReference type="ARBA" id="ARBA00010443"/>
    </source>
</evidence>
<protein>
    <submittedName>
        <fullName evidence="5">Glucose-1-phosphate adenylyltransferase subunit GlgD</fullName>
        <ecNumber evidence="5">2.7.7.27</ecNumber>
    </submittedName>
</protein>
<dbReference type="GO" id="GO:0008878">
    <property type="term" value="F:glucose-1-phosphate adenylyltransferase activity"/>
    <property type="evidence" value="ECO:0007669"/>
    <property type="project" value="UniProtKB-EC"/>
</dbReference>
<dbReference type="InterPro" id="IPR011832">
    <property type="entry name" value="GlgDAde_trans"/>
</dbReference>
<dbReference type="CDD" id="cd04651">
    <property type="entry name" value="LbH_G1P_AT_C"/>
    <property type="match status" value="1"/>
</dbReference>
<dbReference type="EMBL" id="JADINF010000122">
    <property type="protein sequence ID" value="MBO8424325.1"/>
    <property type="molecule type" value="Genomic_DNA"/>
</dbReference>
<evidence type="ECO:0000256" key="2">
    <source>
        <dbReference type="ARBA" id="ARBA00023056"/>
    </source>
</evidence>
<dbReference type="CDD" id="cd02508">
    <property type="entry name" value="ADP_Glucose_PP"/>
    <property type="match status" value="1"/>
</dbReference>
<dbReference type="InterPro" id="IPR011831">
    <property type="entry name" value="ADP-Glc_PPase"/>
</dbReference>
<dbReference type="Pfam" id="PF00483">
    <property type="entry name" value="NTP_transferase"/>
    <property type="match status" value="1"/>
</dbReference>
<dbReference type="InterPro" id="IPR011004">
    <property type="entry name" value="Trimer_LpxA-like_sf"/>
</dbReference>
<dbReference type="SUPFAM" id="SSF51161">
    <property type="entry name" value="Trimeric LpxA-like enzymes"/>
    <property type="match status" value="1"/>
</dbReference>
<evidence type="ECO:0000313" key="6">
    <source>
        <dbReference type="Proteomes" id="UP000727857"/>
    </source>
</evidence>
<evidence type="ECO:0000259" key="4">
    <source>
        <dbReference type="Pfam" id="PF24894"/>
    </source>
</evidence>
<evidence type="ECO:0000313" key="5">
    <source>
        <dbReference type="EMBL" id="MBO8424325.1"/>
    </source>
</evidence>
<dbReference type="InterPro" id="IPR029044">
    <property type="entry name" value="Nucleotide-diphossugar_trans"/>
</dbReference>
<keyword evidence="2" id="KW-0320">Glycogen biosynthesis</keyword>
<dbReference type="Gene3D" id="3.90.550.10">
    <property type="entry name" value="Spore Coat Polysaccharide Biosynthesis Protein SpsA, Chain A"/>
    <property type="match status" value="1"/>
</dbReference>